<evidence type="ECO:0000256" key="1">
    <source>
        <dbReference type="ARBA" id="ARBA00023027"/>
    </source>
</evidence>
<feature type="transmembrane region" description="Helical" evidence="2">
    <location>
        <begin position="106"/>
        <end position="126"/>
    </location>
</feature>
<dbReference type="InParanoid" id="A0A0R0GKC9"/>
<dbReference type="Gramene" id="KRH16386">
    <property type="protein sequence ID" value="KRH16386"/>
    <property type="gene ID" value="GLYMA_14G152600"/>
</dbReference>
<dbReference type="PANTHER" id="PTHR32009:SF149">
    <property type="entry name" value="DISEASE RESISTANCE PROTEIN (TIR-NBS-LRR CLASS)"/>
    <property type="match status" value="1"/>
</dbReference>
<keyword evidence="6" id="KW-1185">Reference proteome</keyword>
<dbReference type="Gene3D" id="3.40.50.10140">
    <property type="entry name" value="Toll/interleukin-1 receptor homology (TIR) domain"/>
    <property type="match status" value="1"/>
</dbReference>
<keyword evidence="2" id="KW-0812">Transmembrane</keyword>
<protein>
    <recommendedName>
        <fullName evidence="3">TIR domain-containing protein</fullName>
    </recommendedName>
</protein>
<dbReference type="EMBL" id="CM000847">
    <property type="protein sequence ID" value="KRH16386.1"/>
    <property type="molecule type" value="Genomic_DNA"/>
</dbReference>
<reference evidence="5" key="2">
    <citation type="submission" date="2018-02" db="UniProtKB">
        <authorList>
            <consortium name="EnsemblPlants"/>
        </authorList>
    </citation>
    <scope>IDENTIFICATION</scope>
    <source>
        <strain evidence="5">Williams 82</strain>
    </source>
</reference>
<evidence type="ECO:0000259" key="3">
    <source>
        <dbReference type="PROSITE" id="PS50104"/>
    </source>
</evidence>
<reference evidence="4" key="3">
    <citation type="submission" date="2018-07" db="EMBL/GenBank/DDBJ databases">
        <title>WGS assembly of Glycine max.</title>
        <authorList>
            <person name="Schmutz J."/>
            <person name="Cannon S."/>
            <person name="Schlueter J."/>
            <person name="Ma J."/>
            <person name="Mitros T."/>
            <person name="Nelson W."/>
            <person name="Hyten D."/>
            <person name="Song Q."/>
            <person name="Thelen J."/>
            <person name="Cheng J."/>
            <person name="Xu D."/>
            <person name="Hellsten U."/>
            <person name="May G."/>
            <person name="Yu Y."/>
            <person name="Sakurai T."/>
            <person name="Umezawa T."/>
            <person name="Bhattacharyya M."/>
            <person name="Sandhu D."/>
            <person name="Valliyodan B."/>
            <person name="Lindquist E."/>
            <person name="Peto M."/>
            <person name="Grant D."/>
            <person name="Shu S."/>
            <person name="Goodstein D."/>
            <person name="Barry K."/>
            <person name="Futrell-Griggs M."/>
            <person name="Abernathy B."/>
            <person name="Du J."/>
            <person name="Tian Z."/>
            <person name="Zhu L."/>
            <person name="Gill N."/>
            <person name="Joshi T."/>
            <person name="Libault M."/>
            <person name="Sethuraman A."/>
            <person name="Zhang X."/>
            <person name="Shinozaki K."/>
            <person name="Nguyen H."/>
            <person name="Wing R."/>
            <person name="Cregan P."/>
            <person name="Specht J."/>
            <person name="Grimwood J."/>
            <person name="Rokhsar D."/>
            <person name="Stacey G."/>
            <person name="Shoemaker R."/>
            <person name="Jackson S."/>
        </authorList>
    </citation>
    <scope>NUCLEOTIDE SEQUENCE</scope>
    <source>
        <tissue evidence="4">Callus</tissue>
    </source>
</reference>
<keyword evidence="1" id="KW-0520">NAD</keyword>
<sequence length="128" mass="14903">MNPIEHESNIDSIEESMIYVLVFSENYASSTWCLDELTKILDCKKRYGRVVIPVFYKVDPSIVRNQRETYAEVFVKHEHQFEDKIDKVHAWKAAQTKACVSNSIKFIFVCVETFMCSFCVVLASHLKN</sequence>
<keyword evidence="2" id="KW-1133">Transmembrane helix</keyword>
<dbReference type="SMR" id="A0A0R0GKC9"/>
<dbReference type="OMA" id="HESKFRE"/>
<dbReference type="Pfam" id="PF01582">
    <property type="entry name" value="TIR"/>
    <property type="match status" value="1"/>
</dbReference>
<gene>
    <name evidence="4" type="ORF">GLYMA_14G152600</name>
</gene>
<name>A0A0R0GKC9_SOYBN</name>
<keyword evidence="2" id="KW-0472">Membrane</keyword>
<evidence type="ECO:0000313" key="4">
    <source>
        <dbReference type="EMBL" id="KRH16386.1"/>
    </source>
</evidence>
<dbReference type="PANTHER" id="PTHR32009">
    <property type="entry name" value="TMV RESISTANCE PROTEIN N-LIKE"/>
    <property type="match status" value="1"/>
</dbReference>
<dbReference type="PaxDb" id="3847-GLYMA14G24211.1"/>
<feature type="domain" description="TIR" evidence="3">
    <location>
        <begin position="1"/>
        <end position="98"/>
    </location>
</feature>
<dbReference type="EnsemblPlants" id="KRH16386">
    <property type="protein sequence ID" value="KRH16386"/>
    <property type="gene ID" value="GLYMA_14G152600"/>
</dbReference>
<dbReference type="InterPro" id="IPR035897">
    <property type="entry name" value="Toll_tir_struct_dom_sf"/>
</dbReference>
<accession>A0A0R0GKC9</accession>
<dbReference type="AlphaFoldDB" id="A0A0R0GKC9"/>
<reference evidence="4 5" key="1">
    <citation type="journal article" date="2010" name="Nature">
        <title>Genome sequence of the palaeopolyploid soybean.</title>
        <authorList>
            <person name="Schmutz J."/>
            <person name="Cannon S.B."/>
            <person name="Schlueter J."/>
            <person name="Ma J."/>
            <person name="Mitros T."/>
            <person name="Nelson W."/>
            <person name="Hyten D.L."/>
            <person name="Song Q."/>
            <person name="Thelen J.J."/>
            <person name="Cheng J."/>
            <person name="Xu D."/>
            <person name="Hellsten U."/>
            <person name="May G.D."/>
            <person name="Yu Y."/>
            <person name="Sakurai T."/>
            <person name="Umezawa T."/>
            <person name="Bhattacharyya M.K."/>
            <person name="Sandhu D."/>
            <person name="Valliyodan B."/>
            <person name="Lindquist E."/>
            <person name="Peto M."/>
            <person name="Grant D."/>
            <person name="Shu S."/>
            <person name="Goodstein D."/>
            <person name="Barry K."/>
            <person name="Futrell-Griggs M."/>
            <person name="Abernathy B."/>
            <person name="Du J."/>
            <person name="Tian Z."/>
            <person name="Zhu L."/>
            <person name="Gill N."/>
            <person name="Joshi T."/>
            <person name="Libault M."/>
            <person name="Sethuraman A."/>
            <person name="Zhang X.-C."/>
            <person name="Shinozaki K."/>
            <person name="Nguyen H.T."/>
            <person name="Wing R.A."/>
            <person name="Cregan P."/>
            <person name="Specht J."/>
            <person name="Grimwood J."/>
            <person name="Rokhsar D."/>
            <person name="Stacey G."/>
            <person name="Shoemaker R.C."/>
            <person name="Jackson S.A."/>
        </authorList>
    </citation>
    <scope>NUCLEOTIDE SEQUENCE</scope>
    <source>
        <strain evidence="5">cv. Williams 82</strain>
        <tissue evidence="4">Callus</tissue>
    </source>
</reference>
<dbReference type="SMART" id="SM00255">
    <property type="entry name" value="TIR"/>
    <property type="match status" value="1"/>
</dbReference>
<dbReference type="InterPro" id="IPR000157">
    <property type="entry name" value="TIR_dom"/>
</dbReference>
<proteinExistence type="predicted"/>
<evidence type="ECO:0000256" key="2">
    <source>
        <dbReference type="SAM" id="Phobius"/>
    </source>
</evidence>
<evidence type="ECO:0000313" key="6">
    <source>
        <dbReference type="Proteomes" id="UP000008827"/>
    </source>
</evidence>
<dbReference type="GO" id="GO:0007165">
    <property type="term" value="P:signal transduction"/>
    <property type="evidence" value="ECO:0000318"/>
    <property type="project" value="GO_Central"/>
</dbReference>
<organism evidence="4">
    <name type="scientific">Glycine max</name>
    <name type="common">Soybean</name>
    <name type="synonym">Glycine hispida</name>
    <dbReference type="NCBI Taxonomy" id="3847"/>
    <lineage>
        <taxon>Eukaryota</taxon>
        <taxon>Viridiplantae</taxon>
        <taxon>Streptophyta</taxon>
        <taxon>Embryophyta</taxon>
        <taxon>Tracheophyta</taxon>
        <taxon>Spermatophyta</taxon>
        <taxon>Magnoliopsida</taxon>
        <taxon>eudicotyledons</taxon>
        <taxon>Gunneridae</taxon>
        <taxon>Pentapetalae</taxon>
        <taxon>rosids</taxon>
        <taxon>fabids</taxon>
        <taxon>Fabales</taxon>
        <taxon>Fabaceae</taxon>
        <taxon>Papilionoideae</taxon>
        <taxon>50 kb inversion clade</taxon>
        <taxon>NPAAA clade</taxon>
        <taxon>indigoferoid/millettioid clade</taxon>
        <taxon>Phaseoleae</taxon>
        <taxon>Glycine</taxon>
        <taxon>Glycine subgen. Soja</taxon>
    </lineage>
</organism>
<dbReference type="Proteomes" id="UP000008827">
    <property type="component" value="Chromosome 14"/>
</dbReference>
<dbReference type="PROSITE" id="PS50104">
    <property type="entry name" value="TIR"/>
    <property type="match status" value="1"/>
</dbReference>
<evidence type="ECO:0000313" key="5">
    <source>
        <dbReference type="EnsemblPlants" id="KRH16386"/>
    </source>
</evidence>
<dbReference type="SUPFAM" id="SSF52200">
    <property type="entry name" value="Toll/Interleukin receptor TIR domain"/>
    <property type="match status" value="1"/>
</dbReference>
<dbReference type="GO" id="GO:0005634">
    <property type="term" value="C:nucleus"/>
    <property type="evidence" value="ECO:0000318"/>
    <property type="project" value="GO_Central"/>
</dbReference>